<protein>
    <recommendedName>
        <fullName evidence="10 11">UDP-N-acetylmuramoyl-tripeptide--D-alanyl-D-alanine ligase</fullName>
        <ecNumber evidence="10 11">6.3.2.10</ecNumber>
    </recommendedName>
    <alternativeName>
        <fullName evidence="10">D-alanyl-D-alanine-adding enzyme</fullName>
    </alternativeName>
</protein>
<dbReference type="Gene3D" id="3.40.1390.10">
    <property type="entry name" value="MurE/MurF, N-terminal domain"/>
    <property type="match status" value="1"/>
</dbReference>
<dbReference type="EMBL" id="LUKY01000031">
    <property type="protein sequence ID" value="OIZ95507.1"/>
    <property type="molecule type" value="Genomic_DNA"/>
</dbReference>
<keyword evidence="9 10" id="KW-0961">Cell wall biogenesis/degradation</keyword>
<evidence type="ECO:0000256" key="1">
    <source>
        <dbReference type="ARBA" id="ARBA00022490"/>
    </source>
</evidence>
<keyword evidence="6 10" id="KW-0133">Cell shape</keyword>
<feature type="domain" description="Mur ligase N-terminal catalytic" evidence="12">
    <location>
        <begin position="27"/>
        <end position="95"/>
    </location>
</feature>
<dbReference type="SUPFAM" id="SSF63418">
    <property type="entry name" value="MurE/MurF N-terminal domain"/>
    <property type="match status" value="1"/>
</dbReference>
<dbReference type="UniPathway" id="UPA00219"/>
<dbReference type="Gene3D" id="3.90.190.20">
    <property type="entry name" value="Mur ligase, C-terminal domain"/>
    <property type="match status" value="1"/>
</dbReference>
<comment type="function">
    <text evidence="10 11">Involved in cell wall formation. Catalyzes the final step in the synthesis of UDP-N-acetylmuramoyl-pentapeptide, the precursor of murein.</text>
</comment>
<comment type="similarity">
    <text evidence="10">Belongs to the MurCDEF family. MurF subfamily.</text>
</comment>
<evidence type="ECO:0000256" key="2">
    <source>
        <dbReference type="ARBA" id="ARBA00022598"/>
    </source>
</evidence>
<evidence type="ECO:0000259" key="13">
    <source>
        <dbReference type="Pfam" id="PF02875"/>
    </source>
</evidence>
<dbReference type="InterPro" id="IPR005863">
    <property type="entry name" value="UDP-N-AcMur_synth"/>
</dbReference>
<evidence type="ECO:0000313" key="15">
    <source>
        <dbReference type="EMBL" id="OIZ95507.1"/>
    </source>
</evidence>
<comment type="pathway">
    <text evidence="10 11">Cell wall biogenesis; peptidoglycan biosynthesis.</text>
</comment>
<dbReference type="GO" id="GO:0071555">
    <property type="term" value="P:cell wall organization"/>
    <property type="evidence" value="ECO:0007669"/>
    <property type="project" value="UniProtKB-KW"/>
</dbReference>
<keyword evidence="8 10" id="KW-0131">Cell cycle</keyword>
<organism evidence="15 16">
    <name type="scientific">Candidatus Rickettsiella isopodorum</name>
    <dbReference type="NCBI Taxonomy" id="1225476"/>
    <lineage>
        <taxon>Bacteria</taxon>
        <taxon>Pseudomonadati</taxon>
        <taxon>Pseudomonadota</taxon>
        <taxon>Gammaproteobacteria</taxon>
        <taxon>Legionellales</taxon>
        <taxon>Coxiellaceae</taxon>
        <taxon>Rickettsiella</taxon>
    </lineage>
</organism>
<dbReference type="InterPro" id="IPR035911">
    <property type="entry name" value="MurE/MurF_N"/>
</dbReference>
<evidence type="ECO:0000259" key="12">
    <source>
        <dbReference type="Pfam" id="PF01225"/>
    </source>
</evidence>
<dbReference type="NCBIfam" id="TIGR01143">
    <property type="entry name" value="murF"/>
    <property type="match status" value="1"/>
</dbReference>
<feature type="domain" description="Mur ligase C-terminal" evidence="13">
    <location>
        <begin position="324"/>
        <end position="436"/>
    </location>
</feature>
<comment type="caution">
    <text evidence="15">The sequence shown here is derived from an EMBL/GenBank/DDBJ whole genome shotgun (WGS) entry which is preliminary data.</text>
</comment>
<dbReference type="Pfam" id="PF01225">
    <property type="entry name" value="Mur_ligase"/>
    <property type="match status" value="1"/>
</dbReference>
<keyword evidence="3 10" id="KW-0132">Cell division</keyword>
<dbReference type="InterPro" id="IPR036565">
    <property type="entry name" value="Mur-like_cat_sf"/>
</dbReference>
<dbReference type="Gene3D" id="3.40.1190.10">
    <property type="entry name" value="Mur-like, catalytic domain"/>
    <property type="match status" value="1"/>
</dbReference>
<dbReference type="STRING" id="1225476.A1D18_02045"/>
<dbReference type="RefSeq" id="WP_071662166.1">
    <property type="nucleotide sequence ID" value="NZ_LUKY01000031.1"/>
</dbReference>
<evidence type="ECO:0000256" key="3">
    <source>
        <dbReference type="ARBA" id="ARBA00022618"/>
    </source>
</evidence>
<dbReference type="HAMAP" id="MF_02019">
    <property type="entry name" value="MurF"/>
    <property type="match status" value="1"/>
</dbReference>
<evidence type="ECO:0000256" key="5">
    <source>
        <dbReference type="ARBA" id="ARBA00022840"/>
    </source>
</evidence>
<evidence type="ECO:0000256" key="11">
    <source>
        <dbReference type="RuleBase" id="RU004136"/>
    </source>
</evidence>
<evidence type="ECO:0000256" key="7">
    <source>
        <dbReference type="ARBA" id="ARBA00022984"/>
    </source>
</evidence>
<name>A0A1J8P915_9COXI</name>
<dbReference type="InterPro" id="IPR051046">
    <property type="entry name" value="MurCDEF_CellWall_CoF430Synth"/>
</dbReference>
<dbReference type="GO" id="GO:0051301">
    <property type="term" value="P:cell division"/>
    <property type="evidence" value="ECO:0007669"/>
    <property type="project" value="UniProtKB-KW"/>
</dbReference>
<dbReference type="PANTHER" id="PTHR43024:SF1">
    <property type="entry name" value="UDP-N-ACETYLMURAMOYL-TRIPEPTIDE--D-ALANYL-D-ALANINE LIGASE"/>
    <property type="match status" value="1"/>
</dbReference>
<proteinExistence type="inferred from homology"/>
<evidence type="ECO:0000313" key="16">
    <source>
        <dbReference type="Proteomes" id="UP000183924"/>
    </source>
</evidence>
<keyword evidence="4 10" id="KW-0547">Nucleotide-binding</keyword>
<comment type="subcellular location">
    <subcellularLocation>
        <location evidence="10 11">Cytoplasm</location>
    </subcellularLocation>
</comment>
<dbReference type="Pfam" id="PF02875">
    <property type="entry name" value="Mur_ligase_C"/>
    <property type="match status" value="1"/>
</dbReference>
<dbReference type="GO" id="GO:0005524">
    <property type="term" value="F:ATP binding"/>
    <property type="evidence" value="ECO:0007669"/>
    <property type="project" value="UniProtKB-UniRule"/>
</dbReference>
<evidence type="ECO:0000256" key="4">
    <source>
        <dbReference type="ARBA" id="ARBA00022741"/>
    </source>
</evidence>
<dbReference type="InterPro" id="IPR004101">
    <property type="entry name" value="Mur_ligase_C"/>
</dbReference>
<dbReference type="GO" id="GO:0008360">
    <property type="term" value="P:regulation of cell shape"/>
    <property type="evidence" value="ECO:0007669"/>
    <property type="project" value="UniProtKB-KW"/>
</dbReference>
<keyword evidence="1 10" id="KW-0963">Cytoplasm</keyword>
<comment type="catalytic activity">
    <reaction evidence="10 11">
        <text>D-alanyl-D-alanine + UDP-N-acetyl-alpha-D-muramoyl-L-alanyl-gamma-D-glutamyl-meso-2,6-diaminopimelate + ATP = UDP-N-acetyl-alpha-D-muramoyl-L-alanyl-gamma-D-glutamyl-meso-2,6-diaminopimeloyl-D-alanyl-D-alanine + ADP + phosphate + H(+)</text>
        <dbReference type="Rhea" id="RHEA:28374"/>
        <dbReference type="ChEBI" id="CHEBI:15378"/>
        <dbReference type="ChEBI" id="CHEBI:30616"/>
        <dbReference type="ChEBI" id="CHEBI:43474"/>
        <dbReference type="ChEBI" id="CHEBI:57822"/>
        <dbReference type="ChEBI" id="CHEBI:61386"/>
        <dbReference type="ChEBI" id="CHEBI:83905"/>
        <dbReference type="ChEBI" id="CHEBI:456216"/>
        <dbReference type="EC" id="6.3.2.10"/>
    </reaction>
</comment>
<dbReference type="InterPro" id="IPR000713">
    <property type="entry name" value="Mur_ligase_N"/>
</dbReference>
<keyword evidence="2 10" id="KW-0436">Ligase</keyword>
<dbReference type="GO" id="GO:0008766">
    <property type="term" value="F:UDP-N-acetylmuramoylalanyl-D-glutamyl-2,6-diaminopimelate-D-alanyl-D-alanine ligase activity"/>
    <property type="evidence" value="ECO:0007669"/>
    <property type="project" value="RHEA"/>
</dbReference>
<dbReference type="OrthoDB" id="9801978at2"/>
<keyword evidence="7 10" id="KW-0573">Peptidoglycan synthesis</keyword>
<evidence type="ECO:0000256" key="8">
    <source>
        <dbReference type="ARBA" id="ARBA00023306"/>
    </source>
</evidence>
<feature type="binding site" evidence="10">
    <location>
        <begin position="108"/>
        <end position="114"/>
    </location>
    <ligand>
        <name>ATP</name>
        <dbReference type="ChEBI" id="CHEBI:30616"/>
    </ligand>
</feature>
<keyword evidence="5 10" id="KW-0067">ATP-binding</keyword>
<dbReference type="Proteomes" id="UP000183924">
    <property type="component" value="Unassembled WGS sequence"/>
</dbReference>
<evidence type="ECO:0000256" key="9">
    <source>
        <dbReference type="ARBA" id="ARBA00023316"/>
    </source>
</evidence>
<evidence type="ECO:0000256" key="10">
    <source>
        <dbReference type="HAMAP-Rule" id="MF_02019"/>
    </source>
</evidence>
<dbReference type="Pfam" id="PF08245">
    <property type="entry name" value="Mur_ligase_M"/>
    <property type="match status" value="1"/>
</dbReference>
<evidence type="ECO:0000259" key="14">
    <source>
        <dbReference type="Pfam" id="PF08245"/>
    </source>
</evidence>
<dbReference type="SUPFAM" id="SSF53623">
    <property type="entry name" value="MurD-like peptide ligases, catalytic domain"/>
    <property type="match status" value="1"/>
</dbReference>
<dbReference type="EC" id="6.3.2.10" evidence="10 11"/>
<dbReference type="GO" id="GO:0009252">
    <property type="term" value="P:peptidoglycan biosynthetic process"/>
    <property type="evidence" value="ECO:0007669"/>
    <property type="project" value="UniProtKB-UniRule"/>
</dbReference>
<accession>A0A1J8P915</accession>
<dbReference type="GO" id="GO:0005737">
    <property type="term" value="C:cytoplasm"/>
    <property type="evidence" value="ECO:0007669"/>
    <property type="project" value="UniProtKB-SubCell"/>
</dbReference>
<evidence type="ECO:0000256" key="6">
    <source>
        <dbReference type="ARBA" id="ARBA00022960"/>
    </source>
</evidence>
<dbReference type="GO" id="GO:0047480">
    <property type="term" value="F:UDP-N-acetylmuramoyl-tripeptide-D-alanyl-D-alanine ligase activity"/>
    <property type="evidence" value="ECO:0007669"/>
    <property type="project" value="UniProtKB-UniRule"/>
</dbReference>
<dbReference type="InterPro" id="IPR013221">
    <property type="entry name" value="Mur_ligase_cen"/>
</dbReference>
<dbReference type="AlphaFoldDB" id="A0A1J8P915"/>
<keyword evidence="16" id="KW-1185">Reference proteome</keyword>
<dbReference type="SUPFAM" id="SSF53244">
    <property type="entry name" value="MurD-like peptide ligases, peptide-binding domain"/>
    <property type="match status" value="1"/>
</dbReference>
<reference evidence="15 16" key="1">
    <citation type="submission" date="2016-03" db="EMBL/GenBank/DDBJ databases">
        <title>Comparative genomics of Rickettsiella.</title>
        <authorList>
            <person name="Chandler C."/>
            <person name="Wang Y."/>
        </authorList>
    </citation>
    <scope>NUCLEOTIDE SEQUENCE [LARGE SCALE GENOMIC DNA]</scope>
    <source>
        <strain evidence="15 16">RCFS May 2013</strain>
    </source>
</reference>
<dbReference type="PANTHER" id="PTHR43024">
    <property type="entry name" value="UDP-N-ACETYLMURAMOYL-TRIPEPTIDE--D-ALANYL-D-ALANINE LIGASE"/>
    <property type="match status" value="1"/>
</dbReference>
<gene>
    <name evidence="10" type="primary">murF</name>
    <name evidence="15" type="ORF">A1D18_02045</name>
</gene>
<sequence>MVNLVKLSTVANRLQGKLLGSDGDYIGLSLDSRCIKPHELFVAIRGEQFDGHHFIERVKQSGAAAAIVDQVIETDLPLVLVQDTRKALGELAKQHRSQFSIPVIALTGSCGKTTTKEMIRSILAEVGPVLTNFKNFNNEIGLPLTLLNLNAEHHYAVIEMGANHAGEIEYLTQITQPNVALVTNIGPAHLQGFGSMAGIAQAKAEIFSGLVKKGVAIINADDKFTDVLQKACTDFRCVSFGLSETYDFFATNIQINTDGEATFLLHTPCRKEMMIRLNLPGQHQVMNALAAVAAASQVGIELSFIKSGLEKAQPVPGRAIVSTTKIGVTLIDDSYNANPSSVAVALKLLAHYTGLRIFVMGDMGELGKNAVDYHRQIGELAKELNIDEVYTYGDLSKETAKAFGANGKHYSNHQKLILALKLRLQEKVTILIKGSRTAQMEKVARALMD</sequence>
<feature type="domain" description="Mur ligase central" evidence="14">
    <location>
        <begin position="107"/>
        <end position="295"/>
    </location>
</feature>
<dbReference type="InterPro" id="IPR036615">
    <property type="entry name" value="Mur_ligase_C_dom_sf"/>
</dbReference>